<dbReference type="GeneID" id="93615241"/>
<reference evidence="1 2" key="1">
    <citation type="journal article" date="2009" name="PLoS Genet.">
        <title>Genomic analysis of the basal lineage fungus Rhizopus oryzae reveals a whole-genome duplication.</title>
        <authorList>
            <person name="Ma L.-J."/>
            <person name="Ibrahim A.S."/>
            <person name="Skory C."/>
            <person name="Grabherr M.G."/>
            <person name="Burger G."/>
            <person name="Butler M."/>
            <person name="Elias M."/>
            <person name="Idnurm A."/>
            <person name="Lang B.F."/>
            <person name="Sone T."/>
            <person name="Abe A."/>
            <person name="Calvo S.E."/>
            <person name="Corrochano L.M."/>
            <person name="Engels R."/>
            <person name="Fu J."/>
            <person name="Hansberg W."/>
            <person name="Kim J.-M."/>
            <person name="Kodira C.D."/>
            <person name="Koehrsen M.J."/>
            <person name="Liu B."/>
            <person name="Miranda-Saavedra D."/>
            <person name="O'Leary S."/>
            <person name="Ortiz-Castellanos L."/>
            <person name="Poulter R."/>
            <person name="Rodriguez-Romero J."/>
            <person name="Ruiz-Herrera J."/>
            <person name="Shen Y.-Q."/>
            <person name="Zeng Q."/>
            <person name="Galagan J."/>
            <person name="Birren B.W."/>
            <person name="Cuomo C.A."/>
            <person name="Wickes B.L."/>
        </authorList>
    </citation>
    <scope>NUCLEOTIDE SEQUENCE [LARGE SCALE GENOMIC DNA]</scope>
    <source>
        <strain evidence="2">RA 99-880 / ATCC MYA-4621 / FGSC 9543 / NRRL 43880</strain>
    </source>
</reference>
<dbReference type="EMBL" id="CH476737">
    <property type="protein sequence ID" value="EIE83565.1"/>
    <property type="molecule type" value="Genomic_DNA"/>
</dbReference>
<evidence type="ECO:0000313" key="2">
    <source>
        <dbReference type="Proteomes" id="UP000009138"/>
    </source>
</evidence>
<protein>
    <submittedName>
        <fullName evidence="1">Uncharacterized protein</fullName>
    </submittedName>
</protein>
<dbReference type="VEuPathDB" id="FungiDB:RO3G_08270"/>
<sequence>MIVRGLFHHKVSKHDRKPEGIKELKSQFDPVFFVVKRHTTERYCRQRSKFYPLNLLMERQRQEGSSCKS</sequence>
<dbReference type="InParanoid" id="I1C535"/>
<dbReference type="AlphaFoldDB" id="I1C535"/>
<organism evidence="1 2">
    <name type="scientific">Rhizopus delemar (strain RA 99-880 / ATCC MYA-4621 / FGSC 9543 / NRRL 43880)</name>
    <name type="common">Mucormycosis agent</name>
    <name type="synonym">Rhizopus arrhizus var. delemar</name>
    <dbReference type="NCBI Taxonomy" id="246409"/>
    <lineage>
        <taxon>Eukaryota</taxon>
        <taxon>Fungi</taxon>
        <taxon>Fungi incertae sedis</taxon>
        <taxon>Mucoromycota</taxon>
        <taxon>Mucoromycotina</taxon>
        <taxon>Mucoromycetes</taxon>
        <taxon>Mucorales</taxon>
        <taxon>Mucorineae</taxon>
        <taxon>Rhizopodaceae</taxon>
        <taxon>Rhizopus</taxon>
    </lineage>
</organism>
<dbReference type="Proteomes" id="UP000009138">
    <property type="component" value="Unassembled WGS sequence"/>
</dbReference>
<evidence type="ECO:0000313" key="1">
    <source>
        <dbReference type="EMBL" id="EIE83565.1"/>
    </source>
</evidence>
<keyword evidence="2" id="KW-1185">Reference proteome</keyword>
<accession>I1C535</accession>
<proteinExistence type="predicted"/>
<gene>
    <name evidence="1" type="ORF">RO3G_08270</name>
</gene>
<dbReference type="RefSeq" id="XP_067518961.1">
    <property type="nucleotide sequence ID" value="XM_067662860.1"/>
</dbReference>
<name>I1C535_RHIO9</name>